<keyword evidence="3" id="KW-0732">Signal</keyword>
<dbReference type="Gene3D" id="3.90.1720.10">
    <property type="entry name" value="endopeptidase domain like (from Nostoc punctiforme)"/>
    <property type="match status" value="1"/>
</dbReference>
<dbReference type="GO" id="GO:0006508">
    <property type="term" value="P:proteolysis"/>
    <property type="evidence" value="ECO:0007669"/>
    <property type="project" value="UniProtKB-KW"/>
</dbReference>
<feature type="domain" description="NlpC/P60" evidence="10">
    <location>
        <begin position="325"/>
        <end position="448"/>
    </location>
</feature>
<dbReference type="InterPro" id="IPR000064">
    <property type="entry name" value="NLP_P60_dom"/>
</dbReference>
<sequence length="448" mass="45393">MSSSRRLLLVAAIAVVGVVGTVVEPVAARQQPAAPAPGTSLYTVVAGDYLTGIANKLHIPFADLLSLNHLVRSSVIHPGMQLIVPVGVASSPPAPPAAAFSYTVLRGDSLSGIAAKLHVTLTQLLAANSLQKTSVIVTGQRLTAPAGATLPTPSTTAPSTSTTVTPAPAAAAGPSSSARYTVVAGDGLIRIAVRLNVSLSALLSTNSLTAQSVIRPGMQLLVPAGGMLPTPKPVATTTTTTTTTPATTTTAAGQQFYVVRPGDFLIGIAATLGVPLATLLSTNSLTRQSVIVPGGRLLVPTGGHLPTVASEAPTNTPVPVTSAGSAKINSVLAFAMAQLGKPYRFNAAGPDAWDCSGLTMAAYATIGVKLPHYSGAQALLGNNVVWTADAIRAGDLVFLESSPGSGIVTHVGIAINSTQWVQAPRTGDVVRISTISASRIIAVRRFVS</sequence>
<proteinExistence type="inferred from homology"/>
<dbReference type="GO" id="GO:0071555">
    <property type="term" value="P:cell wall organization"/>
    <property type="evidence" value="ECO:0007669"/>
    <property type="project" value="UniProtKB-KW"/>
</dbReference>
<dbReference type="InterPro" id="IPR036779">
    <property type="entry name" value="LysM_dom_sf"/>
</dbReference>
<evidence type="ECO:0000256" key="4">
    <source>
        <dbReference type="ARBA" id="ARBA00022737"/>
    </source>
</evidence>
<dbReference type="AlphaFoldDB" id="A0A6J7A2J7"/>
<dbReference type="PROSITE" id="PS51782">
    <property type="entry name" value="LYSM"/>
    <property type="match status" value="4"/>
</dbReference>
<dbReference type="PROSITE" id="PS51935">
    <property type="entry name" value="NLPC_P60"/>
    <property type="match status" value="1"/>
</dbReference>
<feature type="region of interest" description="Disordered" evidence="8">
    <location>
        <begin position="146"/>
        <end position="174"/>
    </location>
</feature>
<keyword evidence="5" id="KW-0378">Hydrolase</keyword>
<dbReference type="CDD" id="cd00118">
    <property type="entry name" value="LysM"/>
    <property type="match status" value="4"/>
</dbReference>
<feature type="domain" description="LysM" evidence="9">
    <location>
        <begin position="40"/>
        <end position="84"/>
    </location>
</feature>
<accession>A0A6J7A2J7</accession>
<dbReference type="Pfam" id="PF00877">
    <property type="entry name" value="NLPC_P60"/>
    <property type="match status" value="1"/>
</dbReference>
<gene>
    <name evidence="11" type="ORF">UFOPK3099_01765</name>
</gene>
<reference evidence="11" key="1">
    <citation type="submission" date="2020-05" db="EMBL/GenBank/DDBJ databases">
        <authorList>
            <person name="Chiriac C."/>
            <person name="Salcher M."/>
            <person name="Ghai R."/>
            <person name="Kavagutti S V."/>
        </authorList>
    </citation>
    <scope>NUCLEOTIDE SEQUENCE</scope>
</reference>
<keyword evidence="6" id="KW-0788">Thiol protease</keyword>
<dbReference type="Pfam" id="PF01476">
    <property type="entry name" value="LysM"/>
    <property type="match status" value="4"/>
</dbReference>
<dbReference type="EMBL" id="CAFAAV010000142">
    <property type="protein sequence ID" value="CAB4827076.1"/>
    <property type="molecule type" value="Genomic_DNA"/>
</dbReference>
<evidence type="ECO:0000256" key="3">
    <source>
        <dbReference type="ARBA" id="ARBA00022729"/>
    </source>
</evidence>
<dbReference type="InterPro" id="IPR038765">
    <property type="entry name" value="Papain-like_cys_pep_sf"/>
</dbReference>
<keyword evidence="4" id="KW-0677">Repeat</keyword>
<evidence type="ECO:0000256" key="7">
    <source>
        <dbReference type="ARBA" id="ARBA00023316"/>
    </source>
</evidence>
<evidence type="ECO:0000256" key="1">
    <source>
        <dbReference type="ARBA" id="ARBA00007074"/>
    </source>
</evidence>
<evidence type="ECO:0000256" key="5">
    <source>
        <dbReference type="ARBA" id="ARBA00022801"/>
    </source>
</evidence>
<organism evidence="11">
    <name type="scientific">freshwater metagenome</name>
    <dbReference type="NCBI Taxonomy" id="449393"/>
    <lineage>
        <taxon>unclassified sequences</taxon>
        <taxon>metagenomes</taxon>
        <taxon>ecological metagenomes</taxon>
    </lineage>
</organism>
<feature type="domain" description="LysM" evidence="9">
    <location>
        <begin position="255"/>
        <end position="299"/>
    </location>
</feature>
<dbReference type="PANTHER" id="PTHR33734:SF22">
    <property type="entry name" value="MEMBRANE-BOUND LYTIC MUREIN TRANSGLYCOSYLASE D"/>
    <property type="match status" value="1"/>
</dbReference>
<evidence type="ECO:0000256" key="8">
    <source>
        <dbReference type="SAM" id="MobiDB-lite"/>
    </source>
</evidence>
<dbReference type="SUPFAM" id="SSF54001">
    <property type="entry name" value="Cysteine proteinases"/>
    <property type="match status" value="1"/>
</dbReference>
<feature type="domain" description="LysM" evidence="9">
    <location>
        <begin position="178"/>
        <end position="222"/>
    </location>
</feature>
<evidence type="ECO:0000259" key="9">
    <source>
        <dbReference type="PROSITE" id="PS51782"/>
    </source>
</evidence>
<evidence type="ECO:0000313" key="11">
    <source>
        <dbReference type="EMBL" id="CAB4827076.1"/>
    </source>
</evidence>
<name>A0A6J7A2J7_9ZZZZ</name>
<protein>
    <submittedName>
        <fullName evidence="11">Unannotated protein</fullName>
    </submittedName>
</protein>
<dbReference type="PANTHER" id="PTHR33734">
    <property type="entry name" value="LYSM DOMAIN-CONTAINING GPI-ANCHORED PROTEIN 2"/>
    <property type="match status" value="1"/>
</dbReference>
<dbReference type="Gene3D" id="3.10.350.10">
    <property type="entry name" value="LysM domain"/>
    <property type="match status" value="4"/>
</dbReference>
<evidence type="ECO:0000256" key="2">
    <source>
        <dbReference type="ARBA" id="ARBA00022670"/>
    </source>
</evidence>
<evidence type="ECO:0000259" key="10">
    <source>
        <dbReference type="PROSITE" id="PS51935"/>
    </source>
</evidence>
<evidence type="ECO:0000256" key="6">
    <source>
        <dbReference type="ARBA" id="ARBA00022807"/>
    </source>
</evidence>
<keyword evidence="2" id="KW-0645">Protease</keyword>
<feature type="domain" description="LysM" evidence="9">
    <location>
        <begin position="100"/>
        <end position="144"/>
    </location>
</feature>
<dbReference type="InterPro" id="IPR018392">
    <property type="entry name" value="LysM"/>
</dbReference>
<keyword evidence="7" id="KW-0961">Cell wall biogenesis/degradation</keyword>
<comment type="similarity">
    <text evidence="1">Belongs to the peptidase C40 family.</text>
</comment>
<dbReference type="GO" id="GO:0008234">
    <property type="term" value="F:cysteine-type peptidase activity"/>
    <property type="evidence" value="ECO:0007669"/>
    <property type="project" value="UniProtKB-KW"/>
</dbReference>
<dbReference type="SMART" id="SM00257">
    <property type="entry name" value="LysM"/>
    <property type="match status" value="4"/>
</dbReference>
<dbReference type="SUPFAM" id="SSF54106">
    <property type="entry name" value="LysM domain"/>
    <property type="match status" value="4"/>
</dbReference>